<dbReference type="RefSeq" id="WP_101073720.1">
    <property type="nucleotide sequence ID" value="NZ_PISP01000003.1"/>
</dbReference>
<sequence length="283" mass="34545">MNKMLVFSHMMKTAGTSLSKQLIAHYGSKMHIVPGGLLMNDDYYNKEKFINDYKKLHQRLKLISGHPMRPYIDFGEHEKNMVWFTFFREPTKRFVSHYLHDYKWTNHFSHNSHKVMKDSTIIEWDKFYNFSNYQTRFIAGENNFDKAVELLEKKIEWVGLTEEYEESLYSFKSHFNLNNFYFEIERSNKNLADQEVKKNVYKNHLDFIHEKNENDIKLYKYVRDNIWPKFKVKEFVKIDKSRGKSKLSRSMNTLSFHINRQLKFRTSEINISNIKKFYRRWYK</sequence>
<accession>A0A2N0VGC1</accession>
<dbReference type="Gene3D" id="3.40.50.300">
    <property type="entry name" value="P-loop containing nucleotide triphosphate hydrolases"/>
    <property type="match status" value="1"/>
</dbReference>
<dbReference type="EMBL" id="PISP01000003">
    <property type="protein sequence ID" value="PKD43246.1"/>
    <property type="molecule type" value="Genomic_DNA"/>
</dbReference>
<protein>
    <recommendedName>
        <fullName evidence="3">Sulfotransferase family protein</fullName>
    </recommendedName>
</protein>
<dbReference type="AlphaFoldDB" id="A0A2N0VGC1"/>
<dbReference type="Proteomes" id="UP000233398">
    <property type="component" value="Unassembled WGS sequence"/>
</dbReference>
<dbReference type="OrthoDB" id="1407035at2"/>
<name>A0A2N0VGC1_9BACT</name>
<gene>
    <name evidence="1" type="ORF">CWD77_11570</name>
</gene>
<keyword evidence="2" id="KW-1185">Reference proteome</keyword>
<proteinExistence type="predicted"/>
<comment type="caution">
    <text evidence="1">The sequence shown here is derived from an EMBL/GenBank/DDBJ whole genome shotgun (WGS) entry which is preliminary data.</text>
</comment>
<reference evidence="1 2" key="1">
    <citation type="submission" date="2017-11" db="EMBL/GenBank/DDBJ databases">
        <title>Rhodohalobacter 15182 sp. nov., isolated from a salt lake.</title>
        <authorList>
            <person name="Han S."/>
        </authorList>
    </citation>
    <scope>NUCLEOTIDE SEQUENCE [LARGE SCALE GENOMIC DNA]</scope>
    <source>
        <strain evidence="1 2">15182</strain>
    </source>
</reference>
<evidence type="ECO:0008006" key="3">
    <source>
        <dbReference type="Google" id="ProtNLM"/>
    </source>
</evidence>
<organism evidence="1 2">
    <name type="scientific">Rhodohalobacter barkolensis</name>
    <dbReference type="NCBI Taxonomy" id="2053187"/>
    <lineage>
        <taxon>Bacteria</taxon>
        <taxon>Pseudomonadati</taxon>
        <taxon>Balneolota</taxon>
        <taxon>Balneolia</taxon>
        <taxon>Balneolales</taxon>
        <taxon>Balneolaceae</taxon>
        <taxon>Rhodohalobacter</taxon>
    </lineage>
</organism>
<dbReference type="InterPro" id="IPR027417">
    <property type="entry name" value="P-loop_NTPase"/>
</dbReference>
<evidence type="ECO:0000313" key="2">
    <source>
        <dbReference type="Proteomes" id="UP000233398"/>
    </source>
</evidence>
<evidence type="ECO:0000313" key="1">
    <source>
        <dbReference type="EMBL" id="PKD43246.1"/>
    </source>
</evidence>